<feature type="domain" description="Tyrosine specific protein phosphatases" evidence="1">
    <location>
        <begin position="141"/>
        <end position="207"/>
    </location>
</feature>
<dbReference type="HOGENOM" id="CLU_057546_1_3_1"/>
<sequence>MTLPSPPFVDIPGLRNFRDLGGYPVAGEPGKVVKRNLVFRASEPSKITDEGISKLNALGITHVYDLRSEVEIQRDADAAGRRVKEWEGAKRVFVPVFRDHDYSPEAIAQRYSGYSSKGPEGFVRIYQDILAAASAEDHPHAPFTTILEHLASSDAPTPLLVHCTAGKDRTGVICALILSLCGVEDDAVAHEYSLTELGLQERKEEFINMLIQGDALRADRDGAERMVSSKKESMLGTLAMIREKYGSVEKLIIDQFRISPEAIAQIRRNLVVDLQDGEQPLDWQSHAELIP</sequence>
<dbReference type="InterPro" id="IPR029021">
    <property type="entry name" value="Prot-tyrosine_phosphatase-like"/>
</dbReference>
<proteinExistence type="predicted"/>
<name>R8B8Y0_PHAM7</name>
<dbReference type="GO" id="GO:0004721">
    <property type="term" value="F:phosphoprotein phosphatase activity"/>
    <property type="evidence" value="ECO:0007669"/>
    <property type="project" value="InterPro"/>
</dbReference>
<reference evidence="3" key="1">
    <citation type="journal article" date="2013" name="Genome Announc.">
        <title>Draft genome sequence of the ascomycete Phaeoacremonium aleophilum strain UCR-PA7, a causal agent of the esca disease complex in grapevines.</title>
        <authorList>
            <person name="Blanco-Ulate B."/>
            <person name="Rolshausen P."/>
            <person name="Cantu D."/>
        </authorList>
    </citation>
    <scope>NUCLEOTIDE SEQUENCE [LARGE SCALE GENOMIC DNA]</scope>
    <source>
        <strain evidence="3">UCR-PA7</strain>
    </source>
</reference>
<dbReference type="GeneID" id="19329641"/>
<dbReference type="Gene3D" id="3.90.190.10">
    <property type="entry name" value="Protein tyrosine phosphatase superfamily"/>
    <property type="match status" value="1"/>
</dbReference>
<dbReference type="Proteomes" id="UP000014074">
    <property type="component" value="Unassembled WGS sequence"/>
</dbReference>
<gene>
    <name evidence="2" type="ORF">UCRPA7_8759</name>
</gene>
<dbReference type="SUPFAM" id="SSF52799">
    <property type="entry name" value="(Phosphotyrosine protein) phosphatases II"/>
    <property type="match status" value="1"/>
</dbReference>
<evidence type="ECO:0000259" key="1">
    <source>
        <dbReference type="PROSITE" id="PS50056"/>
    </source>
</evidence>
<dbReference type="RefSeq" id="XP_007919460.1">
    <property type="nucleotide sequence ID" value="XM_007921269.1"/>
</dbReference>
<evidence type="ECO:0000313" key="3">
    <source>
        <dbReference type="Proteomes" id="UP000014074"/>
    </source>
</evidence>
<dbReference type="PROSITE" id="PS00383">
    <property type="entry name" value="TYR_PHOSPHATASE_1"/>
    <property type="match status" value="1"/>
</dbReference>
<dbReference type="PANTHER" id="PTHR31126">
    <property type="entry name" value="TYROSINE-PROTEIN PHOSPHATASE"/>
    <property type="match status" value="1"/>
</dbReference>
<dbReference type="eggNOG" id="ENOG502S0PE">
    <property type="taxonomic scope" value="Eukaryota"/>
</dbReference>
<dbReference type="Pfam" id="PF13350">
    <property type="entry name" value="Y_phosphatase3"/>
    <property type="match status" value="1"/>
</dbReference>
<keyword evidence="3" id="KW-1185">Reference proteome</keyword>
<dbReference type="InterPro" id="IPR026893">
    <property type="entry name" value="Tyr/Ser_Pase_IphP-type"/>
</dbReference>
<dbReference type="KEGG" id="tmn:UCRPA7_8759"/>
<dbReference type="InterPro" id="IPR016130">
    <property type="entry name" value="Tyr_Pase_AS"/>
</dbReference>
<protein>
    <submittedName>
        <fullName evidence="2">Putative tyrosine phosphatase protein</fullName>
    </submittedName>
</protein>
<dbReference type="AlphaFoldDB" id="R8B8Y0"/>
<dbReference type="EMBL" id="KB933375">
    <property type="protein sequence ID" value="EON95765.1"/>
    <property type="molecule type" value="Genomic_DNA"/>
</dbReference>
<dbReference type="FunFam" id="3.90.190.10:FF:000123">
    <property type="entry name" value="Similar to protein tyrosine/serine phosphatase"/>
    <property type="match status" value="1"/>
</dbReference>
<dbReference type="InterPro" id="IPR000387">
    <property type="entry name" value="Tyr_Pase_dom"/>
</dbReference>
<dbReference type="PANTHER" id="PTHR31126:SF1">
    <property type="entry name" value="TYROSINE SPECIFIC PROTEIN PHOSPHATASES DOMAIN-CONTAINING PROTEIN"/>
    <property type="match status" value="1"/>
</dbReference>
<evidence type="ECO:0000313" key="2">
    <source>
        <dbReference type="EMBL" id="EON95765.1"/>
    </source>
</evidence>
<dbReference type="OrthoDB" id="449382at2759"/>
<dbReference type="PROSITE" id="PS50056">
    <property type="entry name" value="TYR_PHOSPHATASE_2"/>
    <property type="match status" value="1"/>
</dbReference>
<organism evidence="2 3">
    <name type="scientific">Phaeoacremonium minimum (strain UCR-PA7)</name>
    <name type="common">Esca disease fungus</name>
    <name type="synonym">Togninia minima</name>
    <dbReference type="NCBI Taxonomy" id="1286976"/>
    <lineage>
        <taxon>Eukaryota</taxon>
        <taxon>Fungi</taxon>
        <taxon>Dikarya</taxon>
        <taxon>Ascomycota</taxon>
        <taxon>Pezizomycotina</taxon>
        <taxon>Sordariomycetes</taxon>
        <taxon>Sordariomycetidae</taxon>
        <taxon>Togniniales</taxon>
        <taxon>Togniniaceae</taxon>
        <taxon>Phaeoacremonium</taxon>
    </lineage>
</organism>
<accession>R8B8Y0</accession>